<dbReference type="NCBIfam" id="TIGR00922">
    <property type="entry name" value="nusG"/>
    <property type="match status" value="1"/>
</dbReference>
<dbReference type="InterPro" id="IPR001062">
    <property type="entry name" value="Transcrpt_antiterm_NusG"/>
</dbReference>
<evidence type="ECO:0000256" key="6">
    <source>
        <dbReference type="NCBIfam" id="TIGR00922"/>
    </source>
</evidence>
<dbReference type="EMBL" id="CP042910">
    <property type="protein sequence ID" value="QEG19700.1"/>
    <property type="molecule type" value="Genomic_DNA"/>
</dbReference>
<keyword evidence="13" id="KW-1185">Reference proteome</keyword>
<organism evidence="10 12">
    <name type="scientific">Gimesia maris</name>
    <dbReference type="NCBI Taxonomy" id="122"/>
    <lineage>
        <taxon>Bacteria</taxon>
        <taxon>Pseudomonadati</taxon>
        <taxon>Planctomycetota</taxon>
        <taxon>Planctomycetia</taxon>
        <taxon>Planctomycetales</taxon>
        <taxon>Planctomycetaceae</taxon>
        <taxon>Gimesia</taxon>
    </lineage>
</organism>
<dbReference type="InterPro" id="IPR047050">
    <property type="entry name" value="NGN"/>
</dbReference>
<dbReference type="EMBL" id="DQAY01000092">
    <property type="protein sequence ID" value="HCO24378.1"/>
    <property type="molecule type" value="Genomic_DNA"/>
</dbReference>
<dbReference type="AlphaFoldDB" id="A0A3D3R8E9"/>
<evidence type="ECO:0000256" key="1">
    <source>
        <dbReference type="ARBA" id="ARBA00022472"/>
    </source>
</evidence>
<evidence type="ECO:0000259" key="9">
    <source>
        <dbReference type="SMART" id="SM00739"/>
    </source>
</evidence>
<evidence type="ECO:0000259" key="8">
    <source>
        <dbReference type="SMART" id="SM00738"/>
    </source>
</evidence>
<evidence type="ECO:0000256" key="7">
    <source>
        <dbReference type="RuleBase" id="RU000538"/>
    </source>
</evidence>
<dbReference type="PANTHER" id="PTHR30265:SF2">
    <property type="entry name" value="TRANSCRIPTION TERMINATION_ANTITERMINATION PROTEIN NUSG"/>
    <property type="match status" value="1"/>
</dbReference>
<dbReference type="SUPFAM" id="SSF82679">
    <property type="entry name" value="N-utilization substance G protein NusG, N-terminal domain"/>
    <property type="match status" value="1"/>
</dbReference>
<dbReference type="InterPro" id="IPR014722">
    <property type="entry name" value="Rib_uL2_dom2"/>
</dbReference>
<evidence type="ECO:0000313" key="13">
    <source>
        <dbReference type="Proteomes" id="UP000322887"/>
    </source>
</evidence>
<dbReference type="GO" id="GO:0031564">
    <property type="term" value="P:transcription antitermination"/>
    <property type="evidence" value="ECO:0007669"/>
    <property type="project" value="UniProtKB-UniRule"/>
</dbReference>
<evidence type="ECO:0000313" key="10">
    <source>
        <dbReference type="EMBL" id="HCO24378.1"/>
    </source>
</evidence>
<evidence type="ECO:0000256" key="5">
    <source>
        <dbReference type="HAMAP-Rule" id="MF_00948"/>
    </source>
</evidence>
<dbReference type="Gene3D" id="2.30.30.30">
    <property type="match status" value="1"/>
</dbReference>
<dbReference type="SMART" id="SM00738">
    <property type="entry name" value="NGN"/>
    <property type="match status" value="1"/>
</dbReference>
<dbReference type="RefSeq" id="WP_002647431.1">
    <property type="nucleotide sequence ID" value="NZ_CAXAST010000005.1"/>
</dbReference>
<evidence type="ECO:0000256" key="4">
    <source>
        <dbReference type="ARBA" id="ARBA00023163"/>
    </source>
</evidence>
<keyword evidence="1 5" id="KW-0806">Transcription termination</keyword>
<dbReference type="InterPro" id="IPR008991">
    <property type="entry name" value="Translation_prot_SH3-like_sf"/>
</dbReference>
<dbReference type="GeneID" id="98650025"/>
<dbReference type="Proteomes" id="UP000263642">
    <property type="component" value="Unassembled WGS sequence"/>
</dbReference>
<dbReference type="PANTHER" id="PTHR30265">
    <property type="entry name" value="RHO-INTERACTING TRANSCRIPTION TERMINATION FACTOR NUSG"/>
    <property type="match status" value="1"/>
</dbReference>
<dbReference type="Proteomes" id="UP000322887">
    <property type="component" value="Chromosome"/>
</dbReference>
<dbReference type="GO" id="GO:0005829">
    <property type="term" value="C:cytosol"/>
    <property type="evidence" value="ECO:0007669"/>
    <property type="project" value="TreeGrafter"/>
</dbReference>
<dbReference type="GO" id="GO:0006353">
    <property type="term" value="P:DNA-templated transcription termination"/>
    <property type="evidence" value="ECO:0007669"/>
    <property type="project" value="UniProtKB-UniRule"/>
</dbReference>
<keyword evidence="3 5" id="KW-0805">Transcription regulation</keyword>
<feature type="domain" description="NusG-like N-terminal" evidence="8">
    <location>
        <begin position="19"/>
        <end position="127"/>
    </location>
</feature>
<name>A0A3D3R8E9_9PLAN</name>
<sequence>MSNDSGSEPTSESPEGSEKRLWYVLKVQSNREKSIRDALLRGIKRDGLEEYFGEIIIPTEKVVETKGGKKRVFERKLYPGYLMIQVELNDDSWYLVRSTNGVGDFTGAAGKPIPMQEHEIARMLGREESKEETPVKIKLDFQVGDVVKVKDATFEGFEGTIDAVDEASGKVTVLIEIFSRPTPTELEYWQIEKV</sequence>
<evidence type="ECO:0000313" key="11">
    <source>
        <dbReference type="EMBL" id="QEG19700.1"/>
    </source>
</evidence>
<evidence type="ECO:0000256" key="3">
    <source>
        <dbReference type="ARBA" id="ARBA00023015"/>
    </source>
</evidence>
<dbReference type="InterPro" id="IPR043425">
    <property type="entry name" value="NusG-like"/>
</dbReference>
<reference evidence="11 13" key="2">
    <citation type="submission" date="2019-08" db="EMBL/GenBank/DDBJ databases">
        <title>Deep-cultivation of Planctomycetes and their phenomic and genomic characterization uncovers novel biology.</title>
        <authorList>
            <person name="Wiegand S."/>
            <person name="Jogler M."/>
            <person name="Boedeker C."/>
            <person name="Pinto D."/>
            <person name="Vollmers J."/>
            <person name="Rivas-Marin E."/>
            <person name="Kohn T."/>
            <person name="Peeters S.H."/>
            <person name="Heuer A."/>
            <person name="Rast P."/>
            <person name="Oberbeckmann S."/>
            <person name="Bunk B."/>
            <person name="Jeske O."/>
            <person name="Meyerdierks A."/>
            <person name="Storesund J.E."/>
            <person name="Kallscheuer N."/>
            <person name="Luecker S."/>
            <person name="Lage O.M."/>
            <person name="Pohl T."/>
            <person name="Merkel B.J."/>
            <person name="Hornburger P."/>
            <person name="Mueller R.-W."/>
            <person name="Bruemmer F."/>
            <person name="Labrenz M."/>
            <person name="Spormann A.M."/>
            <person name="Op den Camp H."/>
            <person name="Overmann J."/>
            <person name="Amann R."/>
            <person name="Jetten M.S.M."/>
            <person name="Mascher T."/>
            <person name="Medema M.H."/>
            <person name="Devos D.P."/>
            <person name="Kaster A.-K."/>
            <person name="Ovreas L."/>
            <person name="Rohde M."/>
            <person name="Galperin M.Y."/>
            <person name="Jogler C."/>
        </authorList>
    </citation>
    <scope>NUCLEOTIDE SEQUENCE [LARGE SCALE GENOMIC DNA]</scope>
    <source>
        <strain evidence="11 13">DSM 8797</strain>
    </source>
</reference>
<dbReference type="GO" id="GO:0006354">
    <property type="term" value="P:DNA-templated transcription elongation"/>
    <property type="evidence" value="ECO:0007669"/>
    <property type="project" value="UniProtKB-UniRule"/>
</dbReference>
<dbReference type="Gene3D" id="3.30.70.940">
    <property type="entry name" value="NusG, N-terminal domain"/>
    <property type="match status" value="1"/>
</dbReference>
<accession>A0A517XJI8</accession>
<gene>
    <name evidence="5 10" type="primary">nusG</name>
    <name evidence="10" type="ORF">DIT97_15565</name>
    <name evidence="11" type="ORF">GmarT_56010</name>
</gene>
<keyword evidence="2 5" id="KW-0889">Transcription antitermination</keyword>
<accession>A0A3D3R8E9</accession>
<reference evidence="10 12" key="1">
    <citation type="journal article" date="2018" name="Nat. Biotechnol.">
        <title>A standardized bacterial taxonomy based on genome phylogeny substantially revises the tree of life.</title>
        <authorList>
            <person name="Parks D.H."/>
            <person name="Chuvochina M."/>
            <person name="Waite D.W."/>
            <person name="Rinke C."/>
            <person name="Skarshewski A."/>
            <person name="Chaumeil P.A."/>
            <person name="Hugenholtz P."/>
        </authorList>
    </citation>
    <scope>NUCLEOTIDE SEQUENCE [LARGE SCALE GENOMIC DNA]</scope>
    <source>
        <strain evidence="10">UBA9375</strain>
    </source>
</reference>
<dbReference type="SMART" id="SM00739">
    <property type="entry name" value="KOW"/>
    <property type="match status" value="1"/>
</dbReference>
<dbReference type="SUPFAM" id="SSF50104">
    <property type="entry name" value="Translation proteins SH3-like domain"/>
    <property type="match status" value="1"/>
</dbReference>
<comment type="similarity">
    <text evidence="5 7">Belongs to the NusG family.</text>
</comment>
<evidence type="ECO:0000256" key="2">
    <source>
        <dbReference type="ARBA" id="ARBA00022814"/>
    </source>
</evidence>
<dbReference type="Pfam" id="PF02357">
    <property type="entry name" value="NusG"/>
    <property type="match status" value="1"/>
</dbReference>
<dbReference type="PRINTS" id="PR00338">
    <property type="entry name" value="NUSGTNSCPFCT"/>
</dbReference>
<dbReference type="GO" id="GO:0032784">
    <property type="term" value="P:regulation of DNA-templated transcription elongation"/>
    <property type="evidence" value="ECO:0007669"/>
    <property type="project" value="InterPro"/>
</dbReference>
<feature type="domain" description="KOW" evidence="9">
    <location>
        <begin position="140"/>
        <end position="167"/>
    </location>
</feature>
<evidence type="ECO:0000313" key="12">
    <source>
        <dbReference type="Proteomes" id="UP000263642"/>
    </source>
</evidence>
<dbReference type="HAMAP" id="MF_00948">
    <property type="entry name" value="NusG"/>
    <property type="match status" value="1"/>
</dbReference>
<dbReference type="CDD" id="cd09891">
    <property type="entry name" value="NGN_Bact_1"/>
    <property type="match status" value="1"/>
</dbReference>
<dbReference type="CDD" id="cd06091">
    <property type="entry name" value="KOW_NusG"/>
    <property type="match status" value="1"/>
</dbReference>
<protein>
    <recommendedName>
        <fullName evidence="5 6">Transcription termination/antitermination protein NusG</fullName>
    </recommendedName>
</protein>
<keyword evidence="4 5" id="KW-0804">Transcription</keyword>
<dbReference type="InterPro" id="IPR036735">
    <property type="entry name" value="NGN_dom_sf"/>
</dbReference>
<dbReference type="InterPro" id="IPR005824">
    <property type="entry name" value="KOW"/>
</dbReference>
<comment type="function">
    <text evidence="5 7">Participates in transcription elongation, termination and antitermination.</text>
</comment>
<dbReference type="InterPro" id="IPR006645">
    <property type="entry name" value="NGN-like_dom"/>
</dbReference>
<proteinExistence type="inferred from homology"/>